<gene>
    <name evidence="1" type="ORF">E2C01_014317</name>
</gene>
<comment type="caution">
    <text evidence="1">The sequence shown here is derived from an EMBL/GenBank/DDBJ whole genome shotgun (WGS) entry which is preliminary data.</text>
</comment>
<keyword evidence="2" id="KW-1185">Reference proteome</keyword>
<name>A0A5B7DJK0_PORTR</name>
<accession>A0A5B7DJK0</accession>
<dbReference type="AlphaFoldDB" id="A0A5B7DJK0"/>
<dbReference type="EMBL" id="VSRR010000966">
    <property type="protein sequence ID" value="MPC21334.1"/>
    <property type="molecule type" value="Genomic_DNA"/>
</dbReference>
<dbReference type="Proteomes" id="UP000324222">
    <property type="component" value="Unassembled WGS sequence"/>
</dbReference>
<evidence type="ECO:0000313" key="2">
    <source>
        <dbReference type="Proteomes" id="UP000324222"/>
    </source>
</evidence>
<proteinExistence type="predicted"/>
<protein>
    <submittedName>
        <fullName evidence="1">Uncharacterized protein</fullName>
    </submittedName>
</protein>
<evidence type="ECO:0000313" key="1">
    <source>
        <dbReference type="EMBL" id="MPC21334.1"/>
    </source>
</evidence>
<reference evidence="1 2" key="1">
    <citation type="submission" date="2019-05" db="EMBL/GenBank/DDBJ databases">
        <title>Another draft genome of Portunus trituberculatus and its Hox gene families provides insights of decapod evolution.</title>
        <authorList>
            <person name="Jeong J.-H."/>
            <person name="Song I."/>
            <person name="Kim S."/>
            <person name="Choi T."/>
            <person name="Kim D."/>
            <person name="Ryu S."/>
            <person name="Kim W."/>
        </authorList>
    </citation>
    <scope>NUCLEOTIDE SEQUENCE [LARGE SCALE GENOMIC DNA]</scope>
    <source>
        <tissue evidence="1">Muscle</tissue>
    </source>
</reference>
<organism evidence="1 2">
    <name type="scientific">Portunus trituberculatus</name>
    <name type="common">Swimming crab</name>
    <name type="synonym">Neptunus trituberculatus</name>
    <dbReference type="NCBI Taxonomy" id="210409"/>
    <lineage>
        <taxon>Eukaryota</taxon>
        <taxon>Metazoa</taxon>
        <taxon>Ecdysozoa</taxon>
        <taxon>Arthropoda</taxon>
        <taxon>Crustacea</taxon>
        <taxon>Multicrustacea</taxon>
        <taxon>Malacostraca</taxon>
        <taxon>Eumalacostraca</taxon>
        <taxon>Eucarida</taxon>
        <taxon>Decapoda</taxon>
        <taxon>Pleocyemata</taxon>
        <taxon>Brachyura</taxon>
        <taxon>Eubrachyura</taxon>
        <taxon>Portunoidea</taxon>
        <taxon>Portunidae</taxon>
        <taxon>Portuninae</taxon>
        <taxon>Portunus</taxon>
    </lineage>
</organism>
<sequence length="169" mass="18600">MLATVWGCWGRRQDEPDASLRVALVWVTLREAAGGDKRKGGREATVTRRHTQDTREAVDWEGGVGGVLEGVVTAGKGHGGRTVPGRTERAKELQALRPHTNPPVRKHHHNNYRLGRLYPRVTLLLLLLLAHPLSASTAAAREPEENTVGENFYRAAGHVSIHETLEPSM</sequence>